<keyword evidence="9" id="KW-1185">Reference proteome</keyword>
<dbReference type="InterPro" id="IPR017900">
    <property type="entry name" value="4Fe4S_Fe_S_CS"/>
</dbReference>
<accession>A0ABW3TVR1</accession>
<evidence type="ECO:0000313" key="9">
    <source>
        <dbReference type="Proteomes" id="UP001597231"/>
    </source>
</evidence>
<keyword evidence="3" id="KW-0677">Repeat</keyword>
<evidence type="ECO:0000256" key="6">
    <source>
        <dbReference type="PIRNR" id="PIRNR000139"/>
    </source>
</evidence>
<dbReference type="Proteomes" id="UP001597231">
    <property type="component" value="Unassembled WGS sequence"/>
</dbReference>
<evidence type="ECO:0000313" key="8">
    <source>
        <dbReference type="EMBL" id="MFD1204826.1"/>
    </source>
</evidence>
<keyword evidence="6" id="KW-0249">Electron transport</keyword>
<evidence type="ECO:0000256" key="5">
    <source>
        <dbReference type="ARBA" id="ARBA00023014"/>
    </source>
</evidence>
<protein>
    <recommendedName>
        <fullName evidence="6">Glycolate oxidase iron-sulfur subunit</fullName>
        <ecNumber evidence="6">1.1.99.14</ecNumber>
    </recommendedName>
</protein>
<dbReference type="SUPFAM" id="SSF54862">
    <property type="entry name" value="4Fe-4S ferredoxins"/>
    <property type="match status" value="1"/>
</dbReference>
<organism evidence="8 9">
    <name type="scientific">Sporosarcina contaminans</name>
    <dbReference type="NCBI Taxonomy" id="633403"/>
    <lineage>
        <taxon>Bacteria</taxon>
        <taxon>Bacillati</taxon>
        <taxon>Bacillota</taxon>
        <taxon>Bacilli</taxon>
        <taxon>Bacillales</taxon>
        <taxon>Caryophanaceae</taxon>
        <taxon>Sporosarcina</taxon>
    </lineage>
</organism>
<comment type="function">
    <text evidence="6">Component of a complex that catalyzes the oxidation of glycolate to glyoxylate.</text>
</comment>
<dbReference type="PANTHER" id="PTHR32479">
    <property type="entry name" value="GLYCOLATE OXIDASE IRON-SULFUR SUBUNIT"/>
    <property type="match status" value="1"/>
</dbReference>
<dbReference type="PROSITE" id="PS51379">
    <property type="entry name" value="4FE4S_FER_2"/>
    <property type="match status" value="2"/>
</dbReference>
<dbReference type="PROSITE" id="PS00198">
    <property type="entry name" value="4FE4S_FER_1"/>
    <property type="match status" value="2"/>
</dbReference>
<dbReference type="InterPro" id="IPR004017">
    <property type="entry name" value="Cys_rich_dom"/>
</dbReference>
<keyword evidence="1 6" id="KW-0004">4Fe-4S</keyword>
<evidence type="ECO:0000256" key="3">
    <source>
        <dbReference type="ARBA" id="ARBA00022737"/>
    </source>
</evidence>
<reference evidence="9" key="1">
    <citation type="journal article" date="2019" name="Int. J. Syst. Evol. Microbiol.">
        <title>The Global Catalogue of Microorganisms (GCM) 10K type strain sequencing project: providing services to taxonomists for standard genome sequencing and annotation.</title>
        <authorList>
            <consortium name="The Broad Institute Genomics Platform"/>
            <consortium name="The Broad Institute Genome Sequencing Center for Infectious Disease"/>
            <person name="Wu L."/>
            <person name="Ma J."/>
        </authorList>
    </citation>
    <scope>NUCLEOTIDE SEQUENCE [LARGE SCALE GENOMIC DNA]</scope>
    <source>
        <strain evidence="9">CCUG 53915</strain>
    </source>
</reference>
<dbReference type="PIRSF" id="PIRSF000139">
    <property type="entry name" value="Glc_ox_4Fe-4S"/>
    <property type="match status" value="1"/>
</dbReference>
<keyword evidence="5 6" id="KW-0411">Iron-sulfur</keyword>
<comment type="catalytic activity">
    <reaction evidence="6">
        <text>glycolate + A = glyoxylate + AH2</text>
        <dbReference type="Rhea" id="RHEA:21264"/>
        <dbReference type="ChEBI" id="CHEBI:13193"/>
        <dbReference type="ChEBI" id="CHEBI:17499"/>
        <dbReference type="ChEBI" id="CHEBI:29805"/>
        <dbReference type="ChEBI" id="CHEBI:36655"/>
        <dbReference type="EC" id="1.1.99.14"/>
    </reaction>
</comment>
<keyword evidence="6" id="KW-0813">Transport</keyword>
<keyword evidence="2 6" id="KW-0479">Metal-binding</keyword>
<dbReference type="Gene3D" id="1.10.1060.10">
    <property type="entry name" value="Alpha-helical ferredoxin"/>
    <property type="match status" value="1"/>
</dbReference>
<proteinExistence type="predicted"/>
<comment type="cofactor">
    <cofactor evidence="6">
        <name>[4Fe-4S] cluster</name>
        <dbReference type="ChEBI" id="CHEBI:49883"/>
    </cofactor>
    <text evidence="6">Binds 2 [4Fe-4S] clusters.</text>
</comment>
<dbReference type="InterPro" id="IPR017896">
    <property type="entry name" value="4Fe4S_Fe-S-bd"/>
</dbReference>
<dbReference type="Pfam" id="PF02754">
    <property type="entry name" value="CCG"/>
    <property type="match status" value="2"/>
</dbReference>
<gene>
    <name evidence="8" type="ORF">ACFQ38_06905</name>
</gene>
<dbReference type="PANTHER" id="PTHR32479:SF17">
    <property type="entry name" value="GLYCOLATE OXIDASE IRON-SULFUR SUBUNIT"/>
    <property type="match status" value="1"/>
</dbReference>
<name>A0ABW3TVR1_9BACL</name>
<comment type="catalytic activity">
    <reaction evidence="6">
        <text>(R)-lactate + A = pyruvate + AH2</text>
        <dbReference type="Rhea" id="RHEA:15089"/>
        <dbReference type="ChEBI" id="CHEBI:13193"/>
        <dbReference type="ChEBI" id="CHEBI:15361"/>
        <dbReference type="ChEBI" id="CHEBI:16004"/>
        <dbReference type="ChEBI" id="CHEBI:17499"/>
    </reaction>
</comment>
<sequence length="440" mass="49436">MVSHAETMRKSFIEHVDEDRIMDCMRCGFCLLSCPTYIHSDFDETQSPRGRIALMKAVRDGVVEWDGSIEEAFDLCLGCRACEPVCPAGVQYGTLIEETREAIVSVKKQSLKEKTIRKGAFDHLFADHQKMKKAVGLVHFYQRSGLQKVVRKIGFLELFPPFIKEMEKALPKPPSKEINTVQNVPVKTKVAFFTGCLMDTIFKETNRHTIELLNSLGCEVIIPENQQCCGALQGHSGEMERATRNAKVNIEAFDLEAIDYIVNNAGGCGAFLSEYDRLFADDPAYSIKARQFVDKQIDISSLLLKLGMAEKLKLMPNLPQNEIVTYQDSCHLRNVNGVKEEPRNLLKSVKGSVFVELPGAHQCCGSAGIYNLLQPEMASRILRTKMEEVKRIRASTIVTTNPGCLLQMQVGVEKEGFTNIRAVHLVDYIHEKIWREDGGD</sequence>
<dbReference type="RefSeq" id="WP_381480167.1">
    <property type="nucleotide sequence ID" value="NZ_JBHTLT010000033.1"/>
</dbReference>
<feature type="domain" description="4Fe-4S ferredoxin-type" evidence="7">
    <location>
        <begin position="67"/>
        <end position="98"/>
    </location>
</feature>
<evidence type="ECO:0000256" key="2">
    <source>
        <dbReference type="ARBA" id="ARBA00022723"/>
    </source>
</evidence>
<evidence type="ECO:0000256" key="1">
    <source>
        <dbReference type="ARBA" id="ARBA00022485"/>
    </source>
</evidence>
<dbReference type="InterPro" id="IPR009051">
    <property type="entry name" value="Helical_ferredxn"/>
</dbReference>
<comment type="caution">
    <text evidence="8">The sequence shown here is derived from an EMBL/GenBank/DDBJ whole genome shotgun (WGS) entry which is preliminary data.</text>
</comment>
<evidence type="ECO:0000259" key="7">
    <source>
        <dbReference type="PROSITE" id="PS51379"/>
    </source>
</evidence>
<feature type="domain" description="4Fe-4S ferredoxin-type" evidence="7">
    <location>
        <begin position="12"/>
        <end position="45"/>
    </location>
</feature>
<dbReference type="InterPro" id="IPR012257">
    <property type="entry name" value="Glc_ox_4Fe-4S"/>
</dbReference>
<dbReference type="EC" id="1.1.99.14" evidence="6"/>
<evidence type="ECO:0000256" key="4">
    <source>
        <dbReference type="ARBA" id="ARBA00023004"/>
    </source>
</evidence>
<keyword evidence="4 6" id="KW-0408">Iron</keyword>
<dbReference type="Pfam" id="PF13183">
    <property type="entry name" value="Fer4_8"/>
    <property type="match status" value="1"/>
</dbReference>
<dbReference type="EMBL" id="JBHTLT010000033">
    <property type="protein sequence ID" value="MFD1204826.1"/>
    <property type="molecule type" value="Genomic_DNA"/>
</dbReference>